<accession>A0A562ZLC2</accession>
<dbReference type="RefSeq" id="WP_145894638.1">
    <property type="nucleotide sequence ID" value="NZ_VOBQ01000015.1"/>
</dbReference>
<evidence type="ECO:0000256" key="1">
    <source>
        <dbReference type="SAM" id="MobiDB-lite"/>
    </source>
</evidence>
<dbReference type="AlphaFoldDB" id="A0A562ZLC2"/>
<dbReference type="EMBL" id="VOBQ01000015">
    <property type="protein sequence ID" value="TWO69379.1"/>
    <property type="molecule type" value="Genomic_DNA"/>
</dbReference>
<name>A0A562ZLC2_9BURK</name>
<dbReference type="Proteomes" id="UP000318199">
    <property type="component" value="Unassembled WGS sequence"/>
</dbReference>
<feature type="compositionally biased region" description="Low complexity" evidence="1">
    <location>
        <begin position="52"/>
        <end position="69"/>
    </location>
</feature>
<keyword evidence="3" id="KW-1185">Reference proteome</keyword>
<proteinExistence type="predicted"/>
<organism evidence="2 3">
    <name type="scientific">Caenimonas sedimenti</name>
    <dbReference type="NCBI Taxonomy" id="2596921"/>
    <lineage>
        <taxon>Bacteria</taxon>
        <taxon>Pseudomonadati</taxon>
        <taxon>Pseudomonadota</taxon>
        <taxon>Betaproteobacteria</taxon>
        <taxon>Burkholderiales</taxon>
        <taxon>Comamonadaceae</taxon>
        <taxon>Caenimonas</taxon>
    </lineage>
</organism>
<reference evidence="2 3" key="1">
    <citation type="submission" date="2019-07" db="EMBL/GenBank/DDBJ databases">
        <title>Caenimonas sedimenti sp. nov., isolated from activated sludge.</title>
        <authorList>
            <person name="Xu J."/>
        </authorList>
    </citation>
    <scope>NUCLEOTIDE SEQUENCE [LARGE SCALE GENOMIC DNA]</scope>
    <source>
        <strain evidence="2 3">HX-9-20</strain>
    </source>
</reference>
<gene>
    <name evidence="2" type="ORF">FN976_19000</name>
</gene>
<protein>
    <submittedName>
        <fullName evidence="2">Uncharacterized protein</fullName>
    </submittedName>
</protein>
<feature type="region of interest" description="Disordered" evidence="1">
    <location>
        <begin position="52"/>
        <end position="73"/>
    </location>
</feature>
<evidence type="ECO:0000313" key="3">
    <source>
        <dbReference type="Proteomes" id="UP000318199"/>
    </source>
</evidence>
<comment type="caution">
    <text evidence="2">The sequence shown here is derived from an EMBL/GenBank/DDBJ whole genome shotgun (WGS) entry which is preliminary data.</text>
</comment>
<evidence type="ECO:0000313" key="2">
    <source>
        <dbReference type="EMBL" id="TWO69379.1"/>
    </source>
</evidence>
<dbReference type="OrthoDB" id="6637817at2"/>
<sequence>MELQIARQILDTLAQGIHPVTGEAMPEDSPYNAPPVIRALHTVARALEGGAAAPVPAPAKTTRAAPANAGKAWSAEDDAVLETGFDAGTDLKQLAETLARTRFGVEQRLIKLGKMPSPAGGGRFGNGAAHAS</sequence>